<keyword evidence="3" id="KW-1185">Reference proteome</keyword>
<evidence type="ECO:0000313" key="2">
    <source>
        <dbReference type="EMBL" id="MPC18036.1"/>
    </source>
</evidence>
<dbReference type="AlphaFoldDB" id="A0A5B7DA49"/>
<protein>
    <submittedName>
        <fullName evidence="2">Uncharacterized protein</fullName>
    </submittedName>
</protein>
<organism evidence="2 3">
    <name type="scientific">Portunus trituberculatus</name>
    <name type="common">Swimming crab</name>
    <name type="synonym">Neptunus trituberculatus</name>
    <dbReference type="NCBI Taxonomy" id="210409"/>
    <lineage>
        <taxon>Eukaryota</taxon>
        <taxon>Metazoa</taxon>
        <taxon>Ecdysozoa</taxon>
        <taxon>Arthropoda</taxon>
        <taxon>Crustacea</taxon>
        <taxon>Multicrustacea</taxon>
        <taxon>Malacostraca</taxon>
        <taxon>Eumalacostraca</taxon>
        <taxon>Eucarida</taxon>
        <taxon>Decapoda</taxon>
        <taxon>Pleocyemata</taxon>
        <taxon>Brachyura</taxon>
        <taxon>Eubrachyura</taxon>
        <taxon>Portunoidea</taxon>
        <taxon>Portunidae</taxon>
        <taxon>Portuninae</taxon>
        <taxon>Portunus</taxon>
    </lineage>
</organism>
<dbReference type="EMBL" id="VSRR010000642">
    <property type="protein sequence ID" value="MPC18036.1"/>
    <property type="molecule type" value="Genomic_DNA"/>
</dbReference>
<dbReference type="Proteomes" id="UP000324222">
    <property type="component" value="Unassembled WGS sequence"/>
</dbReference>
<evidence type="ECO:0000256" key="1">
    <source>
        <dbReference type="SAM" id="Phobius"/>
    </source>
</evidence>
<accession>A0A5B7DA49</accession>
<keyword evidence="1" id="KW-0812">Transmembrane</keyword>
<name>A0A5B7DA49_PORTR</name>
<gene>
    <name evidence="2" type="ORF">E2C01_010908</name>
</gene>
<keyword evidence="1" id="KW-0472">Membrane</keyword>
<comment type="caution">
    <text evidence="2">The sequence shown here is derived from an EMBL/GenBank/DDBJ whole genome shotgun (WGS) entry which is preliminary data.</text>
</comment>
<proteinExistence type="predicted"/>
<feature type="transmembrane region" description="Helical" evidence="1">
    <location>
        <begin position="101"/>
        <end position="122"/>
    </location>
</feature>
<reference evidence="2 3" key="1">
    <citation type="submission" date="2019-05" db="EMBL/GenBank/DDBJ databases">
        <title>Another draft genome of Portunus trituberculatus and its Hox gene families provides insights of decapod evolution.</title>
        <authorList>
            <person name="Jeong J.-H."/>
            <person name="Song I."/>
            <person name="Kim S."/>
            <person name="Choi T."/>
            <person name="Kim D."/>
            <person name="Ryu S."/>
            <person name="Kim W."/>
        </authorList>
    </citation>
    <scope>NUCLEOTIDE SEQUENCE [LARGE SCALE GENOMIC DNA]</scope>
    <source>
        <tissue evidence="2">Muscle</tissue>
    </source>
</reference>
<evidence type="ECO:0000313" key="3">
    <source>
        <dbReference type="Proteomes" id="UP000324222"/>
    </source>
</evidence>
<sequence>MRFDVETELLMLGSCVFVSLPQGSCWGVEQGFSIKKPEENRTRHVVRCQAQGKPATHHPAVRHAAPGLQVRLMSPRRPRAEEERSRYQEQHVMRRVMRPDLITSWGLLVVVVVVVVVAAAGARGMPPQVPQPH</sequence>
<keyword evidence="1" id="KW-1133">Transmembrane helix</keyword>